<feature type="domain" description="Sushi" evidence="6">
    <location>
        <begin position="26"/>
        <end position="90"/>
    </location>
</feature>
<evidence type="ECO:0000259" key="6">
    <source>
        <dbReference type="PROSITE" id="PS50923"/>
    </source>
</evidence>
<dbReference type="InterPro" id="IPR051277">
    <property type="entry name" value="SEZ6_CSMD_C4BPB_Regulators"/>
</dbReference>
<comment type="caution">
    <text evidence="3">Lacks conserved residue(s) required for the propagation of feature annotation.</text>
</comment>
<dbReference type="Proteomes" id="UP001652627">
    <property type="component" value="Chromosome 25"/>
</dbReference>
<evidence type="ECO:0000256" key="3">
    <source>
        <dbReference type="PROSITE-ProRule" id="PRU00302"/>
    </source>
</evidence>
<feature type="chain" id="PRO_5046254598" evidence="5">
    <location>
        <begin position="25"/>
        <end position="470"/>
    </location>
</feature>
<evidence type="ECO:0000256" key="1">
    <source>
        <dbReference type="ARBA" id="ARBA00022737"/>
    </source>
</evidence>
<protein>
    <submittedName>
        <fullName evidence="8">Membrane cofactor protein-like isoform X1</fullName>
    </submittedName>
</protein>
<evidence type="ECO:0000256" key="4">
    <source>
        <dbReference type="SAM" id="Phobius"/>
    </source>
</evidence>
<reference evidence="8" key="1">
    <citation type="submission" date="2025-08" db="UniProtKB">
        <authorList>
            <consortium name="RefSeq"/>
        </authorList>
    </citation>
    <scope>IDENTIFICATION</scope>
    <source>
        <tissue evidence="8">Blood</tissue>
    </source>
</reference>
<feature type="domain" description="Sushi" evidence="6">
    <location>
        <begin position="91"/>
        <end position="153"/>
    </location>
</feature>
<dbReference type="RefSeq" id="XP_067166772.1">
    <property type="nucleotide sequence ID" value="XM_067310671.1"/>
</dbReference>
<dbReference type="Gene3D" id="2.10.70.10">
    <property type="entry name" value="Complement Module, domain 1"/>
    <property type="match status" value="6"/>
</dbReference>
<dbReference type="InterPro" id="IPR035976">
    <property type="entry name" value="Sushi/SCR/CCP_sf"/>
</dbReference>
<feature type="signal peptide" evidence="5">
    <location>
        <begin position="1"/>
        <end position="24"/>
    </location>
</feature>
<dbReference type="Pfam" id="PF00084">
    <property type="entry name" value="Sushi"/>
    <property type="match status" value="5"/>
</dbReference>
<keyword evidence="4" id="KW-0472">Membrane</keyword>
<dbReference type="CDD" id="cd00033">
    <property type="entry name" value="CCP"/>
    <property type="match status" value="5"/>
</dbReference>
<evidence type="ECO:0000256" key="5">
    <source>
        <dbReference type="SAM" id="SignalP"/>
    </source>
</evidence>
<keyword evidence="2 3" id="KW-1015">Disulfide bond</keyword>
<name>A0ABM4FP97_9AVES</name>
<keyword evidence="4" id="KW-1133">Transmembrane helix</keyword>
<dbReference type="PROSITE" id="PS50923">
    <property type="entry name" value="SUSHI"/>
    <property type="match status" value="6"/>
</dbReference>
<proteinExistence type="predicted"/>
<feature type="disulfide bond" evidence="3">
    <location>
        <begin position="253"/>
        <end position="280"/>
    </location>
</feature>
<feature type="domain" description="Sushi" evidence="6">
    <location>
        <begin position="286"/>
        <end position="348"/>
    </location>
</feature>
<sequence>MGPPRCCGLVLLALLLASLGLAPAKDACEPPERFHYAELEDSFKTKKSFPVGTTVSYVCRPGYMRIPGKSMALVCGSDLKWSQTEQFCTERSCRHPGDLEHGSVHMEDFNLKFGSKITFSCQDGFRLRGTNEITCVIKDKGVGWSEDLPFCEQIPCEPPPSIANGSYSEADSYVYQTTVTYRCDDVPKGMDRFSLIGPDSIFCTYDADKNGIWSGPPPQCKVVKCDNLKVQHGKKLTGFGPSYSIRDSITFECDPGYFMVGSKTVTCQEDSTWHPPKPTCEKITEDVCGAPEITDGEIIPLKSMYGKGESVQVKCNTHCAFPDGIGEMTITCDGGDTWSSLQNCKCGPIVSASNPDISHGRVIAGLKSSYSVGDIITIECYAGYTLHGEANIQYIGENRWMPEVPTCQLSVYVIVIICVIVAILVLLAAFWVYKIFFSQKGSYTVDESCKETCILKTNVPSETEDSAQMN</sequence>
<dbReference type="InterPro" id="IPR000436">
    <property type="entry name" value="Sushi_SCR_CCP_dom"/>
</dbReference>
<feature type="transmembrane region" description="Helical" evidence="4">
    <location>
        <begin position="409"/>
        <end position="433"/>
    </location>
</feature>
<keyword evidence="7" id="KW-1185">Reference proteome</keyword>
<dbReference type="SMART" id="SM00032">
    <property type="entry name" value="CCP"/>
    <property type="match status" value="6"/>
</dbReference>
<evidence type="ECO:0000256" key="2">
    <source>
        <dbReference type="ARBA" id="ARBA00023157"/>
    </source>
</evidence>
<gene>
    <name evidence="8" type="primary">LOC106490989</name>
</gene>
<keyword evidence="1" id="KW-0677">Repeat</keyword>
<keyword evidence="3" id="KW-0768">Sushi</keyword>
<accession>A0ABM4FP97</accession>
<feature type="domain" description="Sushi" evidence="6">
    <location>
        <begin position="223"/>
        <end position="282"/>
    </location>
</feature>
<dbReference type="PANTHER" id="PTHR45656">
    <property type="entry name" value="PROTEIN CBR-CLEC-78"/>
    <property type="match status" value="1"/>
</dbReference>
<feature type="domain" description="Sushi" evidence="6">
    <location>
        <begin position="350"/>
        <end position="409"/>
    </location>
</feature>
<keyword evidence="4" id="KW-0812">Transmembrane</keyword>
<evidence type="ECO:0000313" key="8">
    <source>
        <dbReference type="RefSeq" id="XP_067166772.1"/>
    </source>
</evidence>
<dbReference type="PANTHER" id="PTHR45656:SF15">
    <property type="entry name" value="SUSHI DOMAIN-CONTAINING PROTEIN"/>
    <property type="match status" value="1"/>
</dbReference>
<feature type="domain" description="Sushi" evidence="6">
    <location>
        <begin position="154"/>
        <end position="222"/>
    </location>
</feature>
<dbReference type="GeneID" id="106490989"/>
<evidence type="ECO:0000313" key="7">
    <source>
        <dbReference type="Proteomes" id="UP001652627"/>
    </source>
</evidence>
<feature type="disulfide bond" evidence="3">
    <location>
        <begin position="380"/>
        <end position="407"/>
    </location>
</feature>
<dbReference type="SUPFAM" id="SSF57535">
    <property type="entry name" value="Complement control module/SCR domain"/>
    <property type="match status" value="6"/>
</dbReference>
<organism evidence="7 8">
    <name type="scientific">Apteryx mantelli</name>
    <name type="common">North Island brown kiwi</name>
    <dbReference type="NCBI Taxonomy" id="2696672"/>
    <lineage>
        <taxon>Eukaryota</taxon>
        <taxon>Metazoa</taxon>
        <taxon>Chordata</taxon>
        <taxon>Craniata</taxon>
        <taxon>Vertebrata</taxon>
        <taxon>Euteleostomi</taxon>
        <taxon>Archelosauria</taxon>
        <taxon>Archosauria</taxon>
        <taxon>Dinosauria</taxon>
        <taxon>Saurischia</taxon>
        <taxon>Theropoda</taxon>
        <taxon>Coelurosauria</taxon>
        <taxon>Aves</taxon>
        <taxon>Palaeognathae</taxon>
        <taxon>Apterygiformes</taxon>
        <taxon>Apterygidae</taxon>
        <taxon>Apteryx</taxon>
    </lineage>
</organism>
<keyword evidence="5" id="KW-0732">Signal</keyword>